<keyword evidence="1" id="KW-0472">Membrane</keyword>
<dbReference type="Proteomes" id="UP000028981">
    <property type="component" value="Unassembled WGS sequence"/>
</dbReference>
<dbReference type="OrthoDB" id="7618855at2"/>
<keyword evidence="1" id="KW-0812">Transmembrane</keyword>
<feature type="transmembrane region" description="Helical" evidence="1">
    <location>
        <begin position="61"/>
        <end position="83"/>
    </location>
</feature>
<evidence type="ECO:0000313" key="4">
    <source>
        <dbReference type="Proteomes" id="UP000028981"/>
    </source>
</evidence>
<feature type="transmembrane region" description="Helical" evidence="1">
    <location>
        <begin position="142"/>
        <end position="159"/>
    </location>
</feature>
<protein>
    <submittedName>
        <fullName evidence="3">Membrane protein</fullName>
    </submittedName>
</protein>
<keyword evidence="2" id="KW-0732">Signal</keyword>
<gene>
    <name evidence="3" type="ORF">JP75_02340</name>
</gene>
<dbReference type="RefSeq" id="WP_035078689.1">
    <property type="nucleotide sequence ID" value="NZ_JQGC01000002.1"/>
</dbReference>
<keyword evidence="1" id="KW-1133">Transmembrane helix</keyword>
<proteinExistence type="predicted"/>
<feature type="signal peptide" evidence="2">
    <location>
        <begin position="1"/>
        <end position="25"/>
    </location>
</feature>
<keyword evidence="4" id="KW-1185">Reference proteome</keyword>
<comment type="caution">
    <text evidence="3">The sequence shown here is derived from an EMBL/GenBank/DDBJ whole genome shotgun (WGS) entry which is preliminary data.</text>
</comment>
<dbReference type="EMBL" id="JQGC01000002">
    <property type="protein sequence ID" value="KFL32417.1"/>
    <property type="molecule type" value="Genomic_DNA"/>
</dbReference>
<evidence type="ECO:0000313" key="3">
    <source>
        <dbReference type="EMBL" id="KFL32417.1"/>
    </source>
</evidence>
<accession>A0A087M6B4</accession>
<feature type="chain" id="PRO_5001825930" evidence="2">
    <location>
        <begin position="26"/>
        <end position="166"/>
    </location>
</feature>
<dbReference type="InterPro" id="IPR018681">
    <property type="entry name" value="DUF2165_transmembrane"/>
</dbReference>
<reference evidence="3 4" key="1">
    <citation type="submission" date="2014-08" db="EMBL/GenBank/DDBJ databases">
        <authorList>
            <person name="Hassan Y.I."/>
            <person name="Lepp D."/>
            <person name="Zhou T."/>
        </authorList>
    </citation>
    <scope>NUCLEOTIDE SEQUENCE [LARGE SCALE GENOMIC DNA]</scope>
    <source>
        <strain evidence="3 4">IFO13584</strain>
    </source>
</reference>
<dbReference type="Pfam" id="PF09933">
    <property type="entry name" value="DUF2165"/>
    <property type="match status" value="1"/>
</dbReference>
<sequence length="166" mass="18413">MLVTRLGKTAMVAATAFYASLVAFGNITDYGTNYAFVEHVLKMDTIFPGASITYRAIDNPMLWQAFYLLIITAETLTAILCWIGAGKMLGSLRRDAATFNRSKAWAISGLGFGFLVWQVAFMSIGGEWFGMWQSTTWNGVQSAFRIFITILGVLIFVALKDDELHD</sequence>
<name>A0A087M6B4_9HYPH</name>
<organism evidence="3 4">
    <name type="scientific">Devosia riboflavina</name>
    <dbReference type="NCBI Taxonomy" id="46914"/>
    <lineage>
        <taxon>Bacteria</taxon>
        <taxon>Pseudomonadati</taxon>
        <taxon>Pseudomonadota</taxon>
        <taxon>Alphaproteobacteria</taxon>
        <taxon>Hyphomicrobiales</taxon>
        <taxon>Devosiaceae</taxon>
        <taxon>Devosia</taxon>
    </lineage>
</organism>
<feature type="transmembrane region" description="Helical" evidence="1">
    <location>
        <begin position="104"/>
        <end position="122"/>
    </location>
</feature>
<evidence type="ECO:0000256" key="2">
    <source>
        <dbReference type="SAM" id="SignalP"/>
    </source>
</evidence>
<dbReference type="STRING" id="46914.JP75_02340"/>
<evidence type="ECO:0000256" key="1">
    <source>
        <dbReference type="SAM" id="Phobius"/>
    </source>
</evidence>
<dbReference type="AlphaFoldDB" id="A0A087M6B4"/>